<dbReference type="VEuPathDB" id="PlasmoDB:PVP01_0002180"/>
<sequence length="99" mass="11468">MEDMKKAKSGENLLNTRLGDWLRGSKYYIPGDNGDYYYQLRFFTPLGRSLLRTRAKVRKRILPNLNYDDIVLLYGSDESLDTTTDDSSYNLSYASSSDY</sequence>
<dbReference type="EMBL" id="FLYI01000308">
    <property type="protein sequence ID" value="SCA60583.1"/>
    <property type="molecule type" value="Genomic_DNA"/>
</dbReference>
<proteinExistence type="predicted"/>
<dbReference type="VEuPathDB" id="PlasmoDB:PVW1_000024100"/>
<evidence type="ECO:0000313" key="2">
    <source>
        <dbReference type="EMBL" id="SCA60583.1"/>
    </source>
</evidence>
<protein>
    <recommendedName>
        <fullName evidence="4">VIR protein</fullName>
    </recommendedName>
</protein>
<dbReference type="AlphaFoldDB" id="A0A1G4EDG8"/>
<reference evidence="2 3" key="1">
    <citation type="submission" date="2016-07" db="EMBL/GenBank/DDBJ databases">
        <authorList>
            <consortium name="Pathogen Informatics"/>
        </authorList>
    </citation>
    <scope>NUCLEOTIDE SEQUENCE [LARGE SCALE GENOMIC DNA]</scope>
</reference>
<feature type="region of interest" description="Disordered" evidence="1">
    <location>
        <begin position="79"/>
        <end position="99"/>
    </location>
</feature>
<accession>A0A1G4EDG8</accession>
<name>A0A1G4EDG8_PLAVI</name>
<evidence type="ECO:0008006" key="4">
    <source>
        <dbReference type="Google" id="ProtNLM"/>
    </source>
</evidence>
<feature type="compositionally biased region" description="Low complexity" evidence="1">
    <location>
        <begin position="85"/>
        <end position="99"/>
    </location>
</feature>
<dbReference type="Proteomes" id="UP000305196">
    <property type="component" value="Unassembled WGS sequence"/>
</dbReference>
<evidence type="ECO:0000256" key="1">
    <source>
        <dbReference type="SAM" id="MobiDB-lite"/>
    </source>
</evidence>
<organism evidence="2 3">
    <name type="scientific">Plasmodium vivax</name>
    <name type="common">malaria parasite P. vivax</name>
    <dbReference type="NCBI Taxonomy" id="5855"/>
    <lineage>
        <taxon>Eukaryota</taxon>
        <taxon>Sar</taxon>
        <taxon>Alveolata</taxon>
        <taxon>Apicomplexa</taxon>
        <taxon>Aconoidasida</taxon>
        <taxon>Haemosporida</taxon>
        <taxon>Plasmodiidae</taxon>
        <taxon>Plasmodium</taxon>
        <taxon>Plasmodium (Plasmodium)</taxon>
    </lineage>
</organism>
<evidence type="ECO:0000313" key="3">
    <source>
        <dbReference type="Proteomes" id="UP000305196"/>
    </source>
</evidence>
<gene>
    <name evidence="2" type="ORF">PVC01_000087600</name>
</gene>